<dbReference type="GeneID" id="73322907"/>
<dbReference type="InterPro" id="IPR052292">
    <property type="entry name" value="Glucose_repression_reg"/>
</dbReference>
<protein>
    <recommendedName>
        <fullName evidence="2">Nitrogen regulatory protein areA GATA-like domain-containing protein</fullName>
    </recommendedName>
</protein>
<feature type="compositionally biased region" description="Low complexity" evidence="1">
    <location>
        <begin position="56"/>
        <end position="65"/>
    </location>
</feature>
<feature type="compositionally biased region" description="Polar residues" evidence="1">
    <location>
        <begin position="128"/>
        <end position="140"/>
    </location>
</feature>
<feature type="region of interest" description="Disordered" evidence="1">
    <location>
        <begin position="395"/>
        <end position="415"/>
    </location>
</feature>
<dbReference type="PANTHER" id="PTHR28051:SF1">
    <property type="entry name" value="PROTEIN MTL1-RELATED"/>
    <property type="match status" value="1"/>
</dbReference>
<dbReference type="GO" id="GO:0007039">
    <property type="term" value="P:protein catabolic process in the vacuole"/>
    <property type="evidence" value="ECO:0007669"/>
    <property type="project" value="TreeGrafter"/>
</dbReference>
<feature type="compositionally biased region" description="Polar residues" evidence="1">
    <location>
        <begin position="73"/>
        <end position="83"/>
    </location>
</feature>
<name>A0AA37L8H4_9PEZI</name>
<evidence type="ECO:0000256" key="1">
    <source>
        <dbReference type="SAM" id="MobiDB-lite"/>
    </source>
</evidence>
<evidence type="ECO:0000259" key="2">
    <source>
        <dbReference type="Pfam" id="PF08550"/>
    </source>
</evidence>
<feature type="region of interest" description="Disordered" evidence="1">
    <location>
        <begin position="458"/>
        <end position="563"/>
    </location>
</feature>
<organism evidence="3 4">
    <name type="scientific">Colletotrichum spaethianum</name>
    <dbReference type="NCBI Taxonomy" id="700344"/>
    <lineage>
        <taxon>Eukaryota</taxon>
        <taxon>Fungi</taxon>
        <taxon>Dikarya</taxon>
        <taxon>Ascomycota</taxon>
        <taxon>Pezizomycotina</taxon>
        <taxon>Sordariomycetes</taxon>
        <taxon>Hypocreomycetidae</taxon>
        <taxon>Glomerellales</taxon>
        <taxon>Glomerellaceae</taxon>
        <taxon>Colletotrichum</taxon>
        <taxon>Colletotrichum spaethianum species complex</taxon>
    </lineage>
</organism>
<feature type="compositionally biased region" description="Polar residues" evidence="1">
    <location>
        <begin position="528"/>
        <end position="540"/>
    </location>
</feature>
<feature type="domain" description="Nitrogen regulatory protein areA GATA-like" evidence="2">
    <location>
        <begin position="191"/>
        <end position="218"/>
    </location>
</feature>
<dbReference type="InterPro" id="IPR013860">
    <property type="entry name" value="AreA_GATA"/>
</dbReference>
<feature type="compositionally biased region" description="Low complexity" evidence="1">
    <location>
        <begin position="474"/>
        <end position="487"/>
    </location>
</feature>
<dbReference type="GO" id="GO:0042149">
    <property type="term" value="P:cellular response to glucose starvation"/>
    <property type="evidence" value="ECO:0007669"/>
    <property type="project" value="TreeGrafter"/>
</dbReference>
<feature type="compositionally biased region" description="Polar residues" evidence="1">
    <location>
        <begin position="7"/>
        <end position="40"/>
    </location>
</feature>
<dbReference type="GO" id="GO:0005773">
    <property type="term" value="C:vacuole"/>
    <property type="evidence" value="ECO:0007669"/>
    <property type="project" value="GOC"/>
</dbReference>
<dbReference type="Pfam" id="PF08550">
    <property type="entry name" value="GATA_AreA"/>
    <property type="match status" value="1"/>
</dbReference>
<dbReference type="AlphaFoldDB" id="A0AA37L8H4"/>
<gene>
    <name evidence="3" type="ORF">ColSpa_02105</name>
</gene>
<dbReference type="PANTHER" id="PTHR28051">
    <property type="entry name" value="PROTEIN MTL1-RELATED"/>
    <property type="match status" value="1"/>
</dbReference>
<feature type="compositionally biased region" description="Acidic residues" evidence="1">
    <location>
        <begin position="503"/>
        <end position="512"/>
    </location>
</feature>
<keyword evidence="4" id="KW-1185">Reference proteome</keyword>
<reference evidence="3 4" key="1">
    <citation type="submission" date="2022-03" db="EMBL/GenBank/DDBJ databases">
        <title>Genome data of Colletotrichum spp.</title>
        <authorList>
            <person name="Utami Y.D."/>
            <person name="Hiruma K."/>
        </authorList>
    </citation>
    <scope>NUCLEOTIDE SEQUENCE [LARGE SCALE GENOMIC DNA]</scope>
    <source>
        <strain evidence="3 4">MAFF 239500</strain>
    </source>
</reference>
<feature type="region of interest" description="Disordered" evidence="1">
    <location>
        <begin position="53"/>
        <end position="83"/>
    </location>
</feature>
<sequence length="593" mass="65966">MAVVLSSEENTYFSSNLRRSHSQPKFVTKQSGFHSSTTSASHISDAFVESKVYPDSAPSSAPSSPRTAHAESTDLSCSSTPASNVSIASDCDDTLDLAVHANDHFVFPHYEESDYFNHPEDLEPPTSPKTGDSYTVSPVDNDTEGDTSRPNTPEFVLDVEHAEDDTAVRAQPSRHVDYLSHNWKEEDIWSSWKFIVARRAEYSNAARLENASWRTWMKAKNKLKTVSPETLNWFVVIPHLNYPPLTLSRLKDCDVTWLYGPLQTGPNTLNPITTDPNSARLTKNNSFVNKKPILKKRSMSEVMLQRSLSASSLLKQAAAAVQAQEKDGRRRLARPTLERATTDYVTFPFSSRRLSRESSNLCPSSTSSGIISPSSEKKHIHFNEQVSQCIAVDIKGDDDDDEDAGTERYDNSDSDEGAIMMKRSRTKKKMPLLRKKSAKIAAATEGKTIAMLPSTTLKYREDTPEPQETAMKHSTSYRSPVMSPSSSQETLRPSKGSGKFFFDDEDDEEEEAVSMGWQSPTKIDDKSTGLQRSSSTNSLNAEPAGMRRTSSGMFMPYEEGESSSNEGIIGRVIDTVNTARDIAHVIWNVGWRK</sequence>
<proteinExistence type="predicted"/>
<dbReference type="EMBL" id="BQXU01000004">
    <property type="protein sequence ID" value="GKT41924.1"/>
    <property type="molecule type" value="Genomic_DNA"/>
</dbReference>
<dbReference type="Proteomes" id="UP001055115">
    <property type="component" value="Unassembled WGS sequence"/>
</dbReference>
<dbReference type="RefSeq" id="XP_049124274.1">
    <property type="nucleotide sequence ID" value="XM_049268317.1"/>
</dbReference>
<feature type="region of interest" description="Disordered" evidence="1">
    <location>
        <begin position="1"/>
        <end position="40"/>
    </location>
</feature>
<comment type="caution">
    <text evidence="3">The sequence shown here is derived from an EMBL/GenBank/DDBJ whole genome shotgun (WGS) entry which is preliminary data.</text>
</comment>
<feature type="region of interest" description="Disordered" evidence="1">
    <location>
        <begin position="116"/>
        <end position="151"/>
    </location>
</feature>
<accession>A0AA37L8H4</accession>
<evidence type="ECO:0000313" key="3">
    <source>
        <dbReference type="EMBL" id="GKT41924.1"/>
    </source>
</evidence>
<evidence type="ECO:0000313" key="4">
    <source>
        <dbReference type="Proteomes" id="UP001055115"/>
    </source>
</evidence>